<dbReference type="Proteomes" id="UP001055879">
    <property type="component" value="Linkage Group LG09"/>
</dbReference>
<keyword evidence="2" id="KW-1185">Reference proteome</keyword>
<proteinExistence type="predicted"/>
<protein>
    <submittedName>
        <fullName evidence="1">Uncharacterized protein</fullName>
    </submittedName>
</protein>
<reference evidence="2" key="1">
    <citation type="journal article" date="2022" name="Mol. Ecol. Resour.">
        <title>The genomes of chicory, endive, great burdock and yacon provide insights into Asteraceae palaeo-polyploidization history and plant inulin production.</title>
        <authorList>
            <person name="Fan W."/>
            <person name="Wang S."/>
            <person name="Wang H."/>
            <person name="Wang A."/>
            <person name="Jiang F."/>
            <person name="Liu H."/>
            <person name="Zhao H."/>
            <person name="Xu D."/>
            <person name="Zhang Y."/>
        </authorList>
    </citation>
    <scope>NUCLEOTIDE SEQUENCE [LARGE SCALE GENOMIC DNA]</scope>
    <source>
        <strain evidence="2">cv. Niubang</strain>
    </source>
</reference>
<reference evidence="1 2" key="2">
    <citation type="journal article" date="2022" name="Mol. Ecol. Resour.">
        <title>The genomes of chicory, endive, great burdock and yacon provide insights into Asteraceae paleo-polyploidization history and plant inulin production.</title>
        <authorList>
            <person name="Fan W."/>
            <person name="Wang S."/>
            <person name="Wang H."/>
            <person name="Wang A."/>
            <person name="Jiang F."/>
            <person name="Liu H."/>
            <person name="Zhao H."/>
            <person name="Xu D."/>
            <person name="Zhang Y."/>
        </authorList>
    </citation>
    <scope>NUCLEOTIDE SEQUENCE [LARGE SCALE GENOMIC DNA]</scope>
    <source>
        <strain evidence="2">cv. Niubang</strain>
    </source>
</reference>
<accession>A0ACB8ZVN9</accession>
<evidence type="ECO:0000313" key="2">
    <source>
        <dbReference type="Proteomes" id="UP001055879"/>
    </source>
</evidence>
<dbReference type="EMBL" id="CM042055">
    <property type="protein sequence ID" value="KAI3701409.1"/>
    <property type="molecule type" value="Genomic_DNA"/>
</dbReference>
<gene>
    <name evidence="1" type="ORF">L6452_26453</name>
</gene>
<name>A0ACB8ZVN9_ARCLA</name>
<evidence type="ECO:0000313" key="1">
    <source>
        <dbReference type="EMBL" id="KAI3701409.1"/>
    </source>
</evidence>
<organism evidence="1 2">
    <name type="scientific">Arctium lappa</name>
    <name type="common">Greater burdock</name>
    <name type="synonym">Lappa major</name>
    <dbReference type="NCBI Taxonomy" id="4217"/>
    <lineage>
        <taxon>Eukaryota</taxon>
        <taxon>Viridiplantae</taxon>
        <taxon>Streptophyta</taxon>
        <taxon>Embryophyta</taxon>
        <taxon>Tracheophyta</taxon>
        <taxon>Spermatophyta</taxon>
        <taxon>Magnoliopsida</taxon>
        <taxon>eudicotyledons</taxon>
        <taxon>Gunneridae</taxon>
        <taxon>Pentapetalae</taxon>
        <taxon>asterids</taxon>
        <taxon>campanulids</taxon>
        <taxon>Asterales</taxon>
        <taxon>Asteraceae</taxon>
        <taxon>Carduoideae</taxon>
        <taxon>Cardueae</taxon>
        <taxon>Arctiinae</taxon>
        <taxon>Arctium</taxon>
    </lineage>
</organism>
<comment type="caution">
    <text evidence="1">The sequence shown here is derived from an EMBL/GenBank/DDBJ whole genome shotgun (WGS) entry which is preliminary data.</text>
</comment>
<sequence length="154" mass="16756">MALTKQTLTLISIYALLFSTLYAKENSIGVKKEAVAKGANSATKQLQEMEKKIVAFKATIKTRLADPKTTGPTKKCLTQCDKNFDDAIKDAKTGIESINKGDLGKANMDISGIQTDVETCHDCFRDANTKDAEITSFGEWVQKVAGDCLKSLKS</sequence>